<dbReference type="CDD" id="cd22157">
    <property type="entry name" value="F-box_AtFBW1-like"/>
    <property type="match status" value="1"/>
</dbReference>
<sequence length="300" mass="34431">MSDFDSEEKPKTSLNLVSSAETIGYNEDLLIEILVHLPTKSLLRFKVVSKQWMSIISSNKFCLAHTRSISLKPSALFIVRNYGACKGMLLPLTRDCIPLPRFDFLDAPNVNILINLAFDPLTSPHHKIIYVRKQRKPLVSRESVCFIDIYSSETNSWSLSKSKFPCDHGIEFSKAFFFKGAIHWFGELSRSSYFDVENECLKTIPMPRFDHLWQSYFGECGGYLNFTIAHSPPHTYKVFEMAVDGSSWHIKYRDGSTLSYNLKDRTLKNGRHCAALIPHYDSFLQNLRGSQYFETLACIL</sequence>
<dbReference type="SUPFAM" id="SSF81383">
    <property type="entry name" value="F-box domain"/>
    <property type="match status" value="1"/>
</dbReference>
<evidence type="ECO:0000313" key="2">
    <source>
        <dbReference type="EMBL" id="KAK8587337.1"/>
    </source>
</evidence>
<dbReference type="Proteomes" id="UP001472677">
    <property type="component" value="Unassembled WGS sequence"/>
</dbReference>
<accession>A0ABR2FT51</accession>
<gene>
    <name evidence="2" type="ORF">V6N12_021834</name>
</gene>
<organism evidence="2 3">
    <name type="scientific">Hibiscus sabdariffa</name>
    <name type="common">roselle</name>
    <dbReference type="NCBI Taxonomy" id="183260"/>
    <lineage>
        <taxon>Eukaryota</taxon>
        <taxon>Viridiplantae</taxon>
        <taxon>Streptophyta</taxon>
        <taxon>Embryophyta</taxon>
        <taxon>Tracheophyta</taxon>
        <taxon>Spermatophyta</taxon>
        <taxon>Magnoliopsida</taxon>
        <taxon>eudicotyledons</taxon>
        <taxon>Gunneridae</taxon>
        <taxon>Pentapetalae</taxon>
        <taxon>rosids</taxon>
        <taxon>malvids</taxon>
        <taxon>Malvales</taxon>
        <taxon>Malvaceae</taxon>
        <taxon>Malvoideae</taxon>
        <taxon>Hibiscus</taxon>
    </lineage>
</organism>
<dbReference type="PANTHER" id="PTHR35546">
    <property type="entry name" value="F-BOX PROTEIN INTERACTION DOMAIN PROTEIN-RELATED"/>
    <property type="match status" value="1"/>
</dbReference>
<proteinExistence type="predicted"/>
<dbReference type="InterPro" id="IPR036047">
    <property type="entry name" value="F-box-like_dom_sf"/>
</dbReference>
<dbReference type="EMBL" id="JBBPBM010000004">
    <property type="protein sequence ID" value="KAK8587337.1"/>
    <property type="molecule type" value="Genomic_DNA"/>
</dbReference>
<dbReference type="SMART" id="SM00256">
    <property type="entry name" value="FBOX"/>
    <property type="match status" value="1"/>
</dbReference>
<dbReference type="Pfam" id="PF00646">
    <property type="entry name" value="F-box"/>
    <property type="match status" value="1"/>
</dbReference>
<dbReference type="Gene3D" id="1.20.1280.50">
    <property type="match status" value="1"/>
</dbReference>
<feature type="domain" description="F-box" evidence="1">
    <location>
        <begin position="25"/>
        <end position="65"/>
    </location>
</feature>
<name>A0ABR2FT51_9ROSI</name>
<evidence type="ECO:0000313" key="3">
    <source>
        <dbReference type="Proteomes" id="UP001472677"/>
    </source>
</evidence>
<protein>
    <recommendedName>
        <fullName evidence="1">F-box domain-containing protein</fullName>
    </recommendedName>
</protein>
<evidence type="ECO:0000259" key="1">
    <source>
        <dbReference type="SMART" id="SM00256"/>
    </source>
</evidence>
<dbReference type="PANTHER" id="PTHR35546:SF25">
    <property type="entry name" value="F-BOX DOMAIN-CONTAINING PROTEIN"/>
    <property type="match status" value="1"/>
</dbReference>
<keyword evidence="3" id="KW-1185">Reference proteome</keyword>
<comment type="caution">
    <text evidence="2">The sequence shown here is derived from an EMBL/GenBank/DDBJ whole genome shotgun (WGS) entry which is preliminary data.</text>
</comment>
<dbReference type="InterPro" id="IPR055290">
    <property type="entry name" value="At3g26010-like"/>
</dbReference>
<dbReference type="InterPro" id="IPR001810">
    <property type="entry name" value="F-box_dom"/>
</dbReference>
<reference evidence="2 3" key="1">
    <citation type="journal article" date="2024" name="G3 (Bethesda)">
        <title>Genome assembly of Hibiscus sabdariffa L. provides insights into metabolisms of medicinal natural products.</title>
        <authorList>
            <person name="Kim T."/>
        </authorList>
    </citation>
    <scope>NUCLEOTIDE SEQUENCE [LARGE SCALE GENOMIC DNA]</scope>
    <source>
        <strain evidence="2">TK-2024</strain>
        <tissue evidence="2">Old leaves</tissue>
    </source>
</reference>